<feature type="transmembrane region" description="Helical" evidence="1">
    <location>
        <begin position="90"/>
        <end position="113"/>
    </location>
</feature>
<dbReference type="EMBL" id="MUJZ01017502">
    <property type="protein sequence ID" value="OTF80591.1"/>
    <property type="molecule type" value="Genomic_DNA"/>
</dbReference>
<accession>A0A1Y3BI24</accession>
<keyword evidence="4" id="KW-1185">Reference proteome</keyword>
<keyword evidence="1" id="KW-0812">Transmembrane</keyword>
<name>A0A1Y3BI24_EURMA</name>
<feature type="domain" description="CSC1/OSCA1-like 7TM region" evidence="2">
    <location>
        <begin position="88"/>
        <end position="188"/>
    </location>
</feature>
<comment type="caution">
    <text evidence="3">The sequence shown here is derived from an EMBL/GenBank/DDBJ whole genome shotgun (WGS) entry which is preliminary data.</text>
</comment>
<evidence type="ECO:0000313" key="4">
    <source>
        <dbReference type="Proteomes" id="UP000194236"/>
    </source>
</evidence>
<dbReference type="OrthoDB" id="6437480at2759"/>
<feature type="transmembrane region" description="Helical" evidence="1">
    <location>
        <begin position="176"/>
        <end position="193"/>
    </location>
</feature>
<gene>
    <name evidence="3" type="ORF">BLA29_008918</name>
</gene>
<dbReference type="Proteomes" id="UP000194236">
    <property type="component" value="Unassembled WGS sequence"/>
</dbReference>
<evidence type="ECO:0000256" key="1">
    <source>
        <dbReference type="SAM" id="Phobius"/>
    </source>
</evidence>
<dbReference type="PANTHER" id="PTHR13018">
    <property type="entry name" value="PROBABLE MEMBRANE PROTEIN DUF221-RELATED"/>
    <property type="match status" value="1"/>
</dbReference>
<dbReference type="Pfam" id="PF02714">
    <property type="entry name" value="RSN1_7TM"/>
    <property type="match status" value="1"/>
</dbReference>
<sequence>MKIYDELRNIPKQSVRSAFITFQTELMAMNVYKYIKNKQKHSCTNCYQFCWTFQNEFDLAKCMVSHAPFPDDVNWRDIAFDMNLLWLRKMIISFILFIIFFFLSTPAFLFKIFDLIATKELIKKGILKPNSIITDFMSPFLLMLLAVILPSIVTYACQMIPYKTISDLNHAVMSKVFAFLVMMIIVLPSTGFLR</sequence>
<evidence type="ECO:0000313" key="3">
    <source>
        <dbReference type="EMBL" id="OTF80591.1"/>
    </source>
</evidence>
<dbReference type="InterPro" id="IPR003864">
    <property type="entry name" value="CSC1/OSCA1-like_7TM"/>
</dbReference>
<organism evidence="3 4">
    <name type="scientific">Euroglyphus maynei</name>
    <name type="common">Mayne's house dust mite</name>
    <dbReference type="NCBI Taxonomy" id="6958"/>
    <lineage>
        <taxon>Eukaryota</taxon>
        <taxon>Metazoa</taxon>
        <taxon>Ecdysozoa</taxon>
        <taxon>Arthropoda</taxon>
        <taxon>Chelicerata</taxon>
        <taxon>Arachnida</taxon>
        <taxon>Acari</taxon>
        <taxon>Acariformes</taxon>
        <taxon>Sarcoptiformes</taxon>
        <taxon>Astigmata</taxon>
        <taxon>Psoroptidia</taxon>
        <taxon>Analgoidea</taxon>
        <taxon>Pyroglyphidae</taxon>
        <taxon>Pyroglyphinae</taxon>
        <taxon>Euroglyphus</taxon>
    </lineage>
</organism>
<feature type="transmembrane region" description="Helical" evidence="1">
    <location>
        <begin position="133"/>
        <end position="156"/>
    </location>
</feature>
<dbReference type="AlphaFoldDB" id="A0A1Y3BI24"/>
<keyword evidence="1" id="KW-1133">Transmembrane helix</keyword>
<keyword evidence="1" id="KW-0472">Membrane</keyword>
<protein>
    <submittedName>
        <fullName evidence="3">RSN1 TM domain containing protein</fullName>
    </submittedName>
</protein>
<dbReference type="GO" id="GO:0005227">
    <property type="term" value="F:calcium-activated cation channel activity"/>
    <property type="evidence" value="ECO:0007669"/>
    <property type="project" value="InterPro"/>
</dbReference>
<evidence type="ECO:0000259" key="2">
    <source>
        <dbReference type="Pfam" id="PF02714"/>
    </source>
</evidence>
<proteinExistence type="predicted"/>
<dbReference type="InterPro" id="IPR045122">
    <property type="entry name" value="Csc1-like"/>
</dbReference>
<reference evidence="3 4" key="1">
    <citation type="submission" date="2017-03" db="EMBL/GenBank/DDBJ databases">
        <title>Genome Survey of Euroglyphus maynei.</title>
        <authorList>
            <person name="Arlian L.G."/>
            <person name="Morgan M.S."/>
            <person name="Rider S.D."/>
        </authorList>
    </citation>
    <scope>NUCLEOTIDE SEQUENCE [LARGE SCALE GENOMIC DNA]</scope>
    <source>
        <strain evidence="3">Arlian Lab</strain>
        <tissue evidence="3">Whole body</tissue>
    </source>
</reference>
<dbReference type="GO" id="GO:0005886">
    <property type="term" value="C:plasma membrane"/>
    <property type="evidence" value="ECO:0007669"/>
    <property type="project" value="TreeGrafter"/>
</dbReference>
<dbReference type="PANTHER" id="PTHR13018:SF5">
    <property type="entry name" value="RE44586P"/>
    <property type="match status" value="1"/>
</dbReference>